<proteinExistence type="predicted"/>
<dbReference type="RefSeq" id="XP_047840205.1">
    <property type="nucleotide sequence ID" value="XM_047984231.1"/>
</dbReference>
<evidence type="ECO:0000313" key="2">
    <source>
        <dbReference type="Proteomes" id="UP000829364"/>
    </source>
</evidence>
<organism evidence="1 2">
    <name type="scientific">Purpureocillium takamizusanense</name>
    <dbReference type="NCBI Taxonomy" id="2060973"/>
    <lineage>
        <taxon>Eukaryota</taxon>
        <taxon>Fungi</taxon>
        <taxon>Dikarya</taxon>
        <taxon>Ascomycota</taxon>
        <taxon>Pezizomycotina</taxon>
        <taxon>Sordariomycetes</taxon>
        <taxon>Hypocreomycetidae</taxon>
        <taxon>Hypocreales</taxon>
        <taxon>Ophiocordycipitaceae</taxon>
        <taxon>Purpureocillium</taxon>
    </lineage>
</organism>
<sequence length="104" mass="12539">MGFLFSYVALISYESDFRIATDKQLLPPDVKWSEWRDLVEQLDTQRICPHIDRRFYHGELRLSRLNKIYFLQDPLRGYMPTWDRYGPFFRDNFTWPASVTVTSP</sequence>
<dbReference type="KEGG" id="ptkz:JDV02_003136"/>
<dbReference type="GeneID" id="72065096"/>
<gene>
    <name evidence="1" type="ORF">JDV02_003136</name>
</gene>
<dbReference type="InterPro" id="IPR046536">
    <property type="entry name" value="DUF6601"/>
</dbReference>
<dbReference type="Pfam" id="PF20246">
    <property type="entry name" value="DUF6601"/>
    <property type="match status" value="1"/>
</dbReference>
<dbReference type="PANTHER" id="PTHR34414:SF1">
    <property type="entry name" value="SUBTILISIN-LIKE SERINE PROTEASE"/>
    <property type="match status" value="1"/>
</dbReference>
<protein>
    <submittedName>
        <fullName evidence="1">Uncharacterized protein</fullName>
    </submittedName>
</protein>
<name>A0A9Q8QD16_9HYPO</name>
<evidence type="ECO:0000313" key="1">
    <source>
        <dbReference type="EMBL" id="UNI16724.1"/>
    </source>
</evidence>
<dbReference type="Proteomes" id="UP000829364">
    <property type="component" value="Chromosome 2"/>
</dbReference>
<keyword evidence="2" id="KW-1185">Reference proteome</keyword>
<dbReference type="PANTHER" id="PTHR34414">
    <property type="entry name" value="HET DOMAIN-CONTAINING PROTEIN-RELATED"/>
    <property type="match status" value="1"/>
</dbReference>
<reference evidence="1" key="1">
    <citation type="submission" date="2021-11" db="EMBL/GenBank/DDBJ databases">
        <title>Purpureocillium_takamizusanense_genome.</title>
        <authorList>
            <person name="Nguyen N.-H."/>
        </authorList>
    </citation>
    <scope>NUCLEOTIDE SEQUENCE</scope>
    <source>
        <strain evidence="1">PT3</strain>
    </source>
</reference>
<dbReference type="AlphaFoldDB" id="A0A9Q8QD16"/>
<accession>A0A9Q8QD16</accession>
<dbReference type="OrthoDB" id="5086500at2759"/>
<dbReference type="EMBL" id="CP086355">
    <property type="protein sequence ID" value="UNI16724.1"/>
    <property type="molecule type" value="Genomic_DNA"/>
</dbReference>